<name>A0A6S6UF46_9BACT</name>
<dbReference type="AlphaFoldDB" id="A0A6S6UF46"/>
<protein>
    <recommendedName>
        <fullName evidence="1">Peptidase S24/S26A/S26B/S26C domain-containing protein</fullName>
    </recommendedName>
</protein>
<proteinExistence type="predicted"/>
<dbReference type="CDD" id="cd06462">
    <property type="entry name" value="Peptidase_S24_S26"/>
    <property type="match status" value="1"/>
</dbReference>
<evidence type="ECO:0000313" key="2">
    <source>
        <dbReference type="EMBL" id="CAA6828264.1"/>
    </source>
</evidence>
<evidence type="ECO:0000259" key="1">
    <source>
        <dbReference type="Pfam" id="PF00717"/>
    </source>
</evidence>
<gene>
    <name evidence="2" type="ORF">HELGO_WM1922</name>
</gene>
<reference evidence="2" key="1">
    <citation type="submission" date="2020-01" db="EMBL/GenBank/DDBJ databases">
        <authorList>
            <person name="Meier V. D."/>
            <person name="Meier V D."/>
        </authorList>
    </citation>
    <scope>NUCLEOTIDE SEQUENCE</scope>
    <source>
        <strain evidence="2">HLG_WM_MAG_01</strain>
    </source>
</reference>
<dbReference type="Gene3D" id="2.10.109.10">
    <property type="entry name" value="Umud Fragment, subunit A"/>
    <property type="match status" value="1"/>
</dbReference>
<dbReference type="EMBL" id="CACVAS010000170">
    <property type="protein sequence ID" value="CAA6828264.1"/>
    <property type="molecule type" value="Genomic_DNA"/>
</dbReference>
<dbReference type="Pfam" id="PF00717">
    <property type="entry name" value="Peptidase_S24"/>
    <property type="match status" value="1"/>
</dbReference>
<dbReference type="InterPro" id="IPR036286">
    <property type="entry name" value="LexA/Signal_pep-like_sf"/>
</dbReference>
<dbReference type="InterPro" id="IPR015927">
    <property type="entry name" value="Peptidase_S24_S26A/B/C"/>
</dbReference>
<accession>A0A6S6UF46</accession>
<sequence length="92" mass="10777">MLQLFKISGDSLYPFLKNGERVICRKIFASTKIKVDDMIVFQKKSHGLMVKKVKHIEKNGYFVEGTNPYSIDSRDFGHLSQKELQYKVIFKF</sequence>
<organism evidence="2">
    <name type="scientific">uncultured Sulfurovum sp</name>
    <dbReference type="NCBI Taxonomy" id="269237"/>
    <lineage>
        <taxon>Bacteria</taxon>
        <taxon>Pseudomonadati</taxon>
        <taxon>Campylobacterota</taxon>
        <taxon>Epsilonproteobacteria</taxon>
        <taxon>Campylobacterales</taxon>
        <taxon>Sulfurovaceae</taxon>
        <taxon>Sulfurovum</taxon>
        <taxon>environmental samples</taxon>
    </lineage>
</organism>
<dbReference type="SUPFAM" id="SSF51306">
    <property type="entry name" value="LexA/Signal peptidase"/>
    <property type="match status" value="1"/>
</dbReference>
<feature type="domain" description="Peptidase S24/S26A/S26B/S26C" evidence="1">
    <location>
        <begin position="4"/>
        <end position="69"/>
    </location>
</feature>